<evidence type="ECO:0000313" key="1">
    <source>
        <dbReference type="EMBL" id="BAS89658.1"/>
    </source>
</evidence>
<proteinExistence type="predicted"/>
<dbReference type="Proteomes" id="UP000059680">
    <property type="component" value="Chromosome 4"/>
</dbReference>
<reference evidence="2" key="1">
    <citation type="journal article" date="2005" name="Nature">
        <title>The map-based sequence of the rice genome.</title>
        <authorList>
            <consortium name="International rice genome sequencing project (IRGSP)"/>
            <person name="Matsumoto T."/>
            <person name="Wu J."/>
            <person name="Kanamori H."/>
            <person name="Katayose Y."/>
            <person name="Fujisawa M."/>
            <person name="Namiki N."/>
            <person name="Mizuno H."/>
            <person name="Yamamoto K."/>
            <person name="Antonio B.A."/>
            <person name="Baba T."/>
            <person name="Sakata K."/>
            <person name="Nagamura Y."/>
            <person name="Aoki H."/>
            <person name="Arikawa K."/>
            <person name="Arita K."/>
            <person name="Bito T."/>
            <person name="Chiden Y."/>
            <person name="Fujitsuka N."/>
            <person name="Fukunaka R."/>
            <person name="Hamada M."/>
            <person name="Harada C."/>
            <person name="Hayashi A."/>
            <person name="Hijishita S."/>
            <person name="Honda M."/>
            <person name="Hosokawa S."/>
            <person name="Ichikawa Y."/>
            <person name="Idonuma A."/>
            <person name="Iijima M."/>
            <person name="Ikeda M."/>
            <person name="Ikeno M."/>
            <person name="Ito K."/>
            <person name="Ito S."/>
            <person name="Ito T."/>
            <person name="Ito Y."/>
            <person name="Ito Y."/>
            <person name="Iwabuchi A."/>
            <person name="Kamiya K."/>
            <person name="Karasawa W."/>
            <person name="Kurita K."/>
            <person name="Katagiri S."/>
            <person name="Kikuta A."/>
            <person name="Kobayashi H."/>
            <person name="Kobayashi N."/>
            <person name="Machita K."/>
            <person name="Maehara T."/>
            <person name="Masukawa M."/>
            <person name="Mizubayashi T."/>
            <person name="Mukai Y."/>
            <person name="Nagasaki H."/>
            <person name="Nagata Y."/>
            <person name="Naito S."/>
            <person name="Nakashima M."/>
            <person name="Nakama Y."/>
            <person name="Nakamichi Y."/>
            <person name="Nakamura M."/>
            <person name="Meguro A."/>
            <person name="Negishi M."/>
            <person name="Ohta I."/>
            <person name="Ohta T."/>
            <person name="Okamoto M."/>
            <person name="Ono N."/>
            <person name="Saji S."/>
            <person name="Sakaguchi M."/>
            <person name="Sakai K."/>
            <person name="Shibata M."/>
            <person name="Shimokawa T."/>
            <person name="Song J."/>
            <person name="Takazaki Y."/>
            <person name="Terasawa K."/>
            <person name="Tsugane M."/>
            <person name="Tsuji K."/>
            <person name="Ueda S."/>
            <person name="Waki K."/>
            <person name="Yamagata H."/>
            <person name="Yamamoto M."/>
            <person name="Yamamoto S."/>
            <person name="Yamane H."/>
            <person name="Yoshiki S."/>
            <person name="Yoshihara R."/>
            <person name="Yukawa K."/>
            <person name="Zhong H."/>
            <person name="Yano M."/>
            <person name="Yuan Q."/>
            <person name="Ouyang S."/>
            <person name="Liu J."/>
            <person name="Jones K.M."/>
            <person name="Gansberger K."/>
            <person name="Moffat K."/>
            <person name="Hill J."/>
            <person name="Bera J."/>
            <person name="Fadrosh D."/>
            <person name="Jin S."/>
            <person name="Johri S."/>
            <person name="Kim M."/>
            <person name="Overton L."/>
            <person name="Reardon M."/>
            <person name="Tsitrin T."/>
            <person name="Vuong H."/>
            <person name="Weaver B."/>
            <person name="Ciecko A."/>
            <person name="Tallon L."/>
            <person name="Jackson J."/>
            <person name="Pai G."/>
            <person name="Aken S.V."/>
            <person name="Utterback T."/>
            <person name="Reidmuller S."/>
            <person name="Feldblyum T."/>
            <person name="Hsiao J."/>
            <person name="Zismann V."/>
            <person name="Iobst S."/>
            <person name="de Vazeille A.R."/>
            <person name="Buell C.R."/>
            <person name="Ying K."/>
            <person name="Li Y."/>
            <person name="Lu T."/>
            <person name="Huang Y."/>
            <person name="Zhao Q."/>
            <person name="Feng Q."/>
            <person name="Zhang L."/>
            <person name="Zhu J."/>
            <person name="Weng Q."/>
            <person name="Mu J."/>
            <person name="Lu Y."/>
            <person name="Fan D."/>
            <person name="Liu Y."/>
            <person name="Guan J."/>
            <person name="Zhang Y."/>
            <person name="Yu S."/>
            <person name="Liu X."/>
            <person name="Zhang Y."/>
            <person name="Hong G."/>
            <person name="Han B."/>
            <person name="Choisne N."/>
            <person name="Demange N."/>
            <person name="Orjeda G."/>
            <person name="Samain S."/>
            <person name="Cattolico L."/>
            <person name="Pelletier E."/>
            <person name="Couloux A."/>
            <person name="Segurens B."/>
            <person name="Wincker P."/>
            <person name="D'Hont A."/>
            <person name="Scarpelli C."/>
            <person name="Weissenbach J."/>
            <person name="Salanoubat M."/>
            <person name="Quetier F."/>
            <person name="Yu Y."/>
            <person name="Kim H.R."/>
            <person name="Rambo T."/>
            <person name="Currie J."/>
            <person name="Collura K."/>
            <person name="Luo M."/>
            <person name="Yang T."/>
            <person name="Ammiraju J.S.S."/>
            <person name="Engler F."/>
            <person name="Soderlund C."/>
            <person name="Wing R.A."/>
            <person name="Palmer L.E."/>
            <person name="de la Bastide M."/>
            <person name="Spiegel L."/>
            <person name="Nascimento L."/>
            <person name="Zutavern T."/>
            <person name="O'Shaughnessy A."/>
            <person name="Dike S."/>
            <person name="Dedhia N."/>
            <person name="Preston R."/>
            <person name="Balija V."/>
            <person name="McCombie W.R."/>
            <person name="Chow T."/>
            <person name="Chen H."/>
            <person name="Chung M."/>
            <person name="Chen C."/>
            <person name="Shaw J."/>
            <person name="Wu H."/>
            <person name="Hsiao K."/>
            <person name="Chao Y."/>
            <person name="Chu M."/>
            <person name="Cheng C."/>
            <person name="Hour A."/>
            <person name="Lee P."/>
            <person name="Lin S."/>
            <person name="Lin Y."/>
            <person name="Liou J."/>
            <person name="Liu S."/>
            <person name="Hsing Y."/>
            <person name="Raghuvanshi S."/>
            <person name="Mohanty A."/>
            <person name="Bharti A.K."/>
            <person name="Gaur A."/>
            <person name="Gupta V."/>
            <person name="Kumar D."/>
            <person name="Ravi V."/>
            <person name="Vij S."/>
            <person name="Kapur A."/>
            <person name="Khurana P."/>
            <person name="Khurana P."/>
            <person name="Khurana J.P."/>
            <person name="Tyagi A.K."/>
            <person name="Gaikwad K."/>
            <person name="Singh A."/>
            <person name="Dalal V."/>
            <person name="Srivastava S."/>
            <person name="Dixit A."/>
            <person name="Pal A.K."/>
            <person name="Ghazi I.A."/>
            <person name="Yadav M."/>
            <person name="Pandit A."/>
            <person name="Bhargava A."/>
            <person name="Sureshbabu K."/>
            <person name="Batra K."/>
            <person name="Sharma T.R."/>
            <person name="Mohapatra T."/>
            <person name="Singh N.K."/>
            <person name="Messing J."/>
            <person name="Nelson A.B."/>
            <person name="Fuks G."/>
            <person name="Kavchok S."/>
            <person name="Keizer G."/>
            <person name="Linton E."/>
            <person name="Llaca V."/>
            <person name="Song R."/>
            <person name="Tanyolac B."/>
            <person name="Young S."/>
            <person name="Ho-Il K."/>
            <person name="Hahn J.H."/>
            <person name="Sangsakoo G."/>
            <person name="Vanavichit A."/>
            <person name="de Mattos Luiz.A.T."/>
            <person name="Zimmer P.D."/>
            <person name="Malone G."/>
            <person name="Dellagostin O."/>
            <person name="de Oliveira A.C."/>
            <person name="Bevan M."/>
            <person name="Bancroft I."/>
            <person name="Minx P."/>
            <person name="Cordum H."/>
            <person name="Wilson R."/>
            <person name="Cheng Z."/>
            <person name="Jin W."/>
            <person name="Jiang J."/>
            <person name="Leong S.A."/>
            <person name="Iwama H."/>
            <person name="Gojobori T."/>
            <person name="Itoh T."/>
            <person name="Niimura Y."/>
            <person name="Fujii Y."/>
            <person name="Habara T."/>
            <person name="Sakai H."/>
            <person name="Sato Y."/>
            <person name="Wilson G."/>
            <person name="Kumar K."/>
            <person name="McCouch S."/>
            <person name="Juretic N."/>
            <person name="Hoen D."/>
            <person name="Wright S."/>
            <person name="Bruskiewich R."/>
            <person name="Bureau T."/>
            <person name="Miyao A."/>
            <person name="Hirochika H."/>
            <person name="Nishikawa T."/>
            <person name="Kadowaki K."/>
            <person name="Sugiura M."/>
            <person name="Burr B."/>
            <person name="Sasaki T."/>
        </authorList>
    </citation>
    <scope>NUCLEOTIDE SEQUENCE [LARGE SCALE GENOMIC DNA]</scope>
    <source>
        <strain evidence="2">cv. Nipponbare</strain>
    </source>
</reference>
<dbReference type="Gramene" id="Os04t0472333-00">
    <property type="protein sequence ID" value="Os04t0472333-00"/>
    <property type="gene ID" value="Os04g0472333"/>
</dbReference>
<gene>
    <name evidence="1" type="ordered locus">Os04g0472333</name>
    <name evidence="1" type="ORF">OSNPB_040472333</name>
</gene>
<protein>
    <submittedName>
        <fullName evidence="1">Os04g0472333 protein</fullName>
    </submittedName>
</protein>
<dbReference type="AlphaFoldDB" id="A0A0P0WBB5"/>
<organism evidence="1 2">
    <name type="scientific">Oryza sativa subsp. japonica</name>
    <name type="common">Rice</name>
    <dbReference type="NCBI Taxonomy" id="39947"/>
    <lineage>
        <taxon>Eukaryota</taxon>
        <taxon>Viridiplantae</taxon>
        <taxon>Streptophyta</taxon>
        <taxon>Embryophyta</taxon>
        <taxon>Tracheophyta</taxon>
        <taxon>Spermatophyta</taxon>
        <taxon>Magnoliopsida</taxon>
        <taxon>Liliopsida</taxon>
        <taxon>Poales</taxon>
        <taxon>Poaceae</taxon>
        <taxon>BOP clade</taxon>
        <taxon>Oryzoideae</taxon>
        <taxon>Oryzeae</taxon>
        <taxon>Oryzinae</taxon>
        <taxon>Oryza</taxon>
        <taxon>Oryza sativa</taxon>
    </lineage>
</organism>
<dbReference type="EMBL" id="AP014960">
    <property type="protein sequence ID" value="BAS89658.1"/>
    <property type="molecule type" value="Genomic_DNA"/>
</dbReference>
<reference evidence="1 2" key="3">
    <citation type="journal article" date="2013" name="Rice">
        <title>Improvement of the Oryza sativa Nipponbare reference genome using next generation sequence and optical map data.</title>
        <authorList>
            <person name="Kawahara Y."/>
            <person name="de la Bastide M."/>
            <person name="Hamilton J.P."/>
            <person name="Kanamori H."/>
            <person name="McCombie W.R."/>
            <person name="Ouyang S."/>
            <person name="Schwartz D.C."/>
            <person name="Tanaka T."/>
            <person name="Wu J."/>
            <person name="Zhou S."/>
            <person name="Childs K.L."/>
            <person name="Davidson R.M."/>
            <person name="Lin H."/>
            <person name="Quesada-Ocampo L."/>
            <person name="Vaillancourt B."/>
            <person name="Sakai H."/>
            <person name="Lee S.S."/>
            <person name="Kim J."/>
            <person name="Numa H."/>
            <person name="Itoh T."/>
            <person name="Buell C.R."/>
            <person name="Matsumoto T."/>
        </authorList>
    </citation>
    <scope>NUCLEOTIDE SEQUENCE [LARGE SCALE GENOMIC DNA]</scope>
    <source>
        <strain evidence="2">cv. Nipponbare</strain>
    </source>
</reference>
<sequence>MSNPSSSATKAACSTLIIIPDKSLSFVKSRKSDNLMKFPAFLYLGFLSSLKELNGVEILAARMIFTMSSQVRLKVKTPSTLSISLITAV</sequence>
<dbReference type="PaxDb" id="39947-A0A0P0WBB5"/>
<evidence type="ECO:0000313" key="2">
    <source>
        <dbReference type="Proteomes" id="UP000059680"/>
    </source>
</evidence>
<dbReference type="InParanoid" id="A0A0P0WBB5"/>
<reference evidence="1 2" key="2">
    <citation type="journal article" date="2013" name="Plant Cell Physiol.">
        <title>Rice Annotation Project Database (RAP-DB): an integrative and interactive database for rice genomics.</title>
        <authorList>
            <person name="Sakai H."/>
            <person name="Lee S.S."/>
            <person name="Tanaka T."/>
            <person name="Numa H."/>
            <person name="Kim J."/>
            <person name="Kawahara Y."/>
            <person name="Wakimoto H."/>
            <person name="Yang C.C."/>
            <person name="Iwamoto M."/>
            <person name="Abe T."/>
            <person name="Yamada Y."/>
            <person name="Muto A."/>
            <person name="Inokuchi H."/>
            <person name="Ikemura T."/>
            <person name="Matsumoto T."/>
            <person name="Sasaki T."/>
            <person name="Itoh T."/>
        </authorList>
    </citation>
    <scope>NUCLEOTIDE SEQUENCE [LARGE SCALE GENOMIC DNA]</scope>
    <source>
        <strain evidence="2">cv. Nipponbare</strain>
    </source>
</reference>
<name>A0A0P0WBB5_ORYSJ</name>
<accession>A0A0P0WBB5</accession>
<keyword evidence="2" id="KW-1185">Reference proteome</keyword>